<keyword evidence="3" id="KW-1185">Reference proteome</keyword>
<feature type="transmembrane region" description="Helical" evidence="1">
    <location>
        <begin position="151"/>
        <end position="173"/>
    </location>
</feature>
<dbReference type="InterPro" id="IPR039324">
    <property type="entry name" value="SHW1"/>
</dbReference>
<keyword evidence="1" id="KW-1133">Transmembrane helix</keyword>
<reference evidence="2 3" key="1">
    <citation type="journal article" date="2019" name="Genome Biol. Evol.">
        <title>The Rhododendron genome and chromosomal organization provide insight into shared whole-genome duplications across the heath family (Ericaceae).</title>
        <authorList>
            <person name="Soza V.L."/>
            <person name="Lindsley D."/>
            <person name="Waalkes A."/>
            <person name="Ramage E."/>
            <person name="Patwardhan R.P."/>
            <person name="Burton J.N."/>
            <person name="Adey A."/>
            <person name="Kumar A."/>
            <person name="Qiu R."/>
            <person name="Shendure J."/>
            <person name="Hall B."/>
        </authorList>
    </citation>
    <scope>NUCLEOTIDE SEQUENCE [LARGE SCALE GENOMIC DNA]</scope>
    <source>
        <strain evidence="2">RSF 1966-606</strain>
    </source>
</reference>
<keyword evidence="1" id="KW-0812">Transmembrane</keyword>
<dbReference type="GO" id="GO:0010100">
    <property type="term" value="P:negative regulation of photomorphogenesis"/>
    <property type="evidence" value="ECO:0007669"/>
    <property type="project" value="InterPro"/>
</dbReference>
<comment type="caution">
    <text evidence="2">The sequence shown here is derived from an EMBL/GenBank/DDBJ whole genome shotgun (WGS) entry which is preliminary data.</text>
</comment>
<name>A0A6A4L8T1_9ERIC</name>
<evidence type="ECO:0000313" key="3">
    <source>
        <dbReference type="Proteomes" id="UP000428333"/>
    </source>
</evidence>
<protein>
    <submittedName>
        <fullName evidence="2">Uncharacterized protein</fullName>
    </submittedName>
</protein>
<organism evidence="2 3">
    <name type="scientific">Rhododendron williamsianum</name>
    <dbReference type="NCBI Taxonomy" id="262921"/>
    <lineage>
        <taxon>Eukaryota</taxon>
        <taxon>Viridiplantae</taxon>
        <taxon>Streptophyta</taxon>
        <taxon>Embryophyta</taxon>
        <taxon>Tracheophyta</taxon>
        <taxon>Spermatophyta</taxon>
        <taxon>Magnoliopsida</taxon>
        <taxon>eudicotyledons</taxon>
        <taxon>Gunneridae</taxon>
        <taxon>Pentapetalae</taxon>
        <taxon>asterids</taxon>
        <taxon>Ericales</taxon>
        <taxon>Ericaceae</taxon>
        <taxon>Ericoideae</taxon>
        <taxon>Rhodoreae</taxon>
        <taxon>Rhododendron</taxon>
    </lineage>
</organism>
<dbReference type="PANTHER" id="PTHR35474">
    <property type="entry name" value="ATP PHOSPHORIBOSYLTRANSFERASE REGULATORY SUBUNIT"/>
    <property type="match status" value="1"/>
</dbReference>
<proteinExistence type="predicted"/>
<evidence type="ECO:0000313" key="2">
    <source>
        <dbReference type="EMBL" id="KAE9454035.1"/>
    </source>
</evidence>
<dbReference type="EMBL" id="QEFC01002153">
    <property type="protein sequence ID" value="KAE9454035.1"/>
    <property type="molecule type" value="Genomic_DNA"/>
</dbReference>
<feature type="non-terminal residue" evidence="2">
    <location>
        <position position="1"/>
    </location>
</feature>
<accession>A0A6A4L8T1</accession>
<sequence length="244" mass="27126">MAGAAAVSPLVSIACTNLRPSVSSPRIPLFPPQSLLLRHRHYRTGYTGRSRLVTVQRAKLNGSGEEELENDEAFSYSSDAIEEEYESDEEDDTESSVDLLFRFLHSMFKKVSKRVRKASRSVLPSVIPPQLVSFAVDGVLLLASLSTLKALLEVACTIGGTVFVVILLLRAIWATTSYFQASGEPWRGPFALSCKFKGLCLSIGSGMSQMLSMGFARRYDPTYFLLLWFMYSRLHSSLKTTYET</sequence>
<dbReference type="PANTHER" id="PTHR35474:SF3">
    <property type="entry name" value="PROTEIN SHORT HYPOCOTYL IN WHITE LIGHT 1"/>
    <property type="match status" value="1"/>
</dbReference>
<dbReference type="OrthoDB" id="1741000at2759"/>
<keyword evidence="1" id="KW-0472">Membrane</keyword>
<dbReference type="Proteomes" id="UP000428333">
    <property type="component" value="Linkage Group LG08"/>
</dbReference>
<dbReference type="AlphaFoldDB" id="A0A6A4L8T1"/>
<gene>
    <name evidence="2" type="ORF">C3L33_14061</name>
</gene>
<evidence type="ECO:0000256" key="1">
    <source>
        <dbReference type="SAM" id="Phobius"/>
    </source>
</evidence>
<dbReference type="GO" id="GO:0009787">
    <property type="term" value="P:regulation of abscisic acid-activated signaling pathway"/>
    <property type="evidence" value="ECO:0007669"/>
    <property type="project" value="InterPro"/>
</dbReference>